<dbReference type="GO" id="GO:0008270">
    <property type="term" value="F:zinc ion binding"/>
    <property type="evidence" value="ECO:0007669"/>
    <property type="project" value="InterPro"/>
</dbReference>
<evidence type="ECO:0000259" key="2">
    <source>
        <dbReference type="PROSITE" id="PS50048"/>
    </source>
</evidence>
<dbReference type="GeneID" id="59334528"/>
<dbReference type="Gene3D" id="4.10.240.10">
    <property type="entry name" value="Zn(2)-C6 fungal-type DNA-binding domain"/>
    <property type="match status" value="1"/>
</dbReference>
<protein>
    <recommendedName>
        <fullName evidence="2">Zn(2)-C6 fungal-type domain-containing protein</fullName>
    </recommendedName>
</protein>
<evidence type="ECO:0000313" key="4">
    <source>
        <dbReference type="Proteomes" id="UP000593566"/>
    </source>
</evidence>
<dbReference type="Proteomes" id="UP000593566">
    <property type="component" value="Unassembled WGS sequence"/>
</dbReference>
<dbReference type="InterPro" id="IPR053175">
    <property type="entry name" value="DHMBA_Reg_Transcription_Factor"/>
</dbReference>
<name>A0A8H6F7K4_9LECA</name>
<reference evidence="3 4" key="1">
    <citation type="journal article" date="2020" name="Genomics">
        <title>Complete, high-quality genomes from long-read metagenomic sequencing of two wolf lichen thalli reveals enigmatic genome architecture.</title>
        <authorList>
            <person name="McKenzie S.K."/>
            <person name="Walston R.F."/>
            <person name="Allen J.L."/>
        </authorList>
    </citation>
    <scope>NUCLEOTIDE SEQUENCE [LARGE SCALE GENOMIC DNA]</scope>
    <source>
        <strain evidence="3">WasteWater1</strain>
    </source>
</reference>
<dbReference type="CDD" id="cd00067">
    <property type="entry name" value="GAL4"/>
    <property type="match status" value="1"/>
</dbReference>
<gene>
    <name evidence="3" type="ORF">HO133_006124</name>
</gene>
<dbReference type="Pfam" id="PF11951">
    <property type="entry name" value="Fungal_trans_2"/>
    <property type="match status" value="1"/>
</dbReference>
<dbReference type="InterPro" id="IPR036864">
    <property type="entry name" value="Zn2-C6_fun-type_DNA-bd_sf"/>
</dbReference>
<organism evidence="3 4">
    <name type="scientific">Letharia lupina</name>
    <dbReference type="NCBI Taxonomy" id="560253"/>
    <lineage>
        <taxon>Eukaryota</taxon>
        <taxon>Fungi</taxon>
        <taxon>Dikarya</taxon>
        <taxon>Ascomycota</taxon>
        <taxon>Pezizomycotina</taxon>
        <taxon>Lecanoromycetes</taxon>
        <taxon>OSLEUM clade</taxon>
        <taxon>Lecanoromycetidae</taxon>
        <taxon>Lecanorales</taxon>
        <taxon>Lecanorineae</taxon>
        <taxon>Parmeliaceae</taxon>
        <taxon>Letharia</taxon>
    </lineage>
</organism>
<dbReference type="PANTHER" id="PTHR38791">
    <property type="entry name" value="ZN(II)2CYS6 TRANSCRIPTION FACTOR (EUROFUNG)-RELATED-RELATED"/>
    <property type="match status" value="1"/>
</dbReference>
<keyword evidence="1" id="KW-0539">Nucleus</keyword>
<dbReference type="GO" id="GO:0000981">
    <property type="term" value="F:DNA-binding transcription factor activity, RNA polymerase II-specific"/>
    <property type="evidence" value="ECO:0007669"/>
    <property type="project" value="InterPro"/>
</dbReference>
<dbReference type="RefSeq" id="XP_037147600.1">
    <property type="nucleotide sequence ID" value="XM_037297026.1"/>
</dbReference>
<dbReference type="EMBL" id="JACCJB010000023">
    <property type="protein sequence ID" value="KAF6218165.1"/>
    <property type="molecule type" value="Genomic_DNA"/>
</dbReference>
<dbReference type="SMART" id="SM00066">
    <property type="entry name" value="GAL4"/>
    <property type="match status" value="1"/>
</dbReference>
<sequence length="509" mass="57414">MVFRGKPSKACHRCRERRLKCDLVKPRCTQCLRAGRKCPGYRPQSNDRFLDQTAEVVFKARLAEDARTEQRQSDQAMTKELPRSLSLPIEARATSFFLSNFIQGSNFEYLPSLYAPYSVREEHLSASIEAVGLASLSNELRSLQASKQGRKRYIHAIQATNTALRSPVRATEDSTLLSVLLLSLYEAITCTTQLTLCLWESHIKGAMALIRLRGRQQMNTQLGLQLLSQTTFSVAISAHRNMAAVPTEITSLVTHALQYASENDPSWSLKLISFRAADLRAAIRSGSLSDPDVIIAAAMQLDHDFVLWSSTLPPSWQFKTVLAEHADGTLVYEGYYHLYSTHGIARSMNAWRMLRMQLKLTIREQILRQHTSPLRSQDYTTLMRHAESIITQLASEICATIPQYVELPARVPISVSKTQPPHSTISDIPLPKTESSTSGFTHAARSYGVIWPLMSVATCPVCHSSRRAWIINRLQYIGRQMNNPQALLAVKILERNWDVDIRMHLCHLL</sequence>
<dbReference type="Pfam" id="PF00172">
    <property type="entry name" value="Zn_clus"/>
    <property type="match status" value="1"/>
</dbReference>
<evidence type="ECO:0000256" key="1">
    <source>
        <dbReference type="ARBA" id="ARBA00023242"/>
    </source>
</evidence>
<keyword evidence="4" id="KW-1185">Reference proteome</keyword>
<dbReference type="SUPFAM" id="SSF57701">
    <property type="entry name" value="Zn2/Cys6 DNA-binding domain"/>
    <property type="match status" value="1"/>
</dbReference>
<proteinExistence type="predicted"/>
<dbReference type="AlphaFoldDB" id="A0A8H6F7K4"/>
<dbReference type="PROSITE" id="PS00463">
    <property type="entry name" value="ZN2_CY6_FUNGAL_1"/>
    <property type="match status" value="1"/>
</dbReference>
<evidence type="ECO:0000313" key="3">
    <source>
        <dbReference type="EMBL" id="KAF6218165.1"/>
    </source>
</evidence>
<dbReference type="InterPro" id="IPR001138">
    <property type="entry name" value="Zn2Cys6_DnaBD"/>
</dbReference>
<dbReference type="PROSITE" id="PS50048">
    <property type="entry name" value="ZN2_CY6_FUNGAL_2"/>
    <property type="match status" value="1"/>
</dbReference>
<dbReference type="PANTHER" id="PTHR38791:SF5">
    <property type="entry name" value="TRANSCRIPTION FACTOR DBAG-RELATED"/>
    <property type="match status" value="1"/>
</dbReference>
<comment type="caution">
    <text evidence="3">The sequence shown here is derived from an EMBL/GenBank/DDBJ whole genome shotgun (WGS) entry which is preliminary data.</text>
</comment>
<feature type="domain" description="Zn(2)-C6 fungal-type" evidence="2">
    <location>
        <begin position="10"/>
        <end position="38"/>
    </location>
</feature>
<accession>A0A8H6F7K4</accession>
<dbReference type="InterPro" id="IPR021858">
    <property type="entry name" value="Fun_TF"/>
</dbReference>